<evidence type="ECO:0000313" key="2">
    <source>
        <dbReference type="Proteomes" id="UP001169027"/>
    </source>
</evidence>
<gene>
    <name evidence="1" type="ORF">Q2T77_32595</name>
</gene>
<evidence type="ECO:0000313" key="1">
    <source>
        <dbReference type="EMBL" id="MDO1537016.1"/>
    </source>
</evidence>
<reference evidence="1" key="1">
    <citation type="submission" date="2023-06" db="EMBL/GenBank/DDBJ databases">
        <authorList>
            <person name="Jiang Y."/>
            <person name="Liu Q."/>
        </authorList>
    </citation>
    <scope>NUCLEOTIDE SEQUENCE</scope>
    <source>
        <strain evidence="1">CGMCC 1.12090</strain>
    </source>
</reference>
<dbReference type="Proteomes" id="UP001169027">
    <property type="component" value="Unassembled WGS sequence"/>
</dbReference>
<dbReference type="RefSeq" id="WP_301815258.1">
    <property type="nucleotide sequence ID" value="NZ_JAUJZH010000034.1"/>
</dbReference>
<sequence>MNCREGDLAYVTDMPYPVSEANGRFVQVKELVLAAGEAYWLLDKPVRFRARANFSLMGVCFFKGEPVAVDAIADAYLRPIRDPGDDAVDEMVRFFPAPKLETA</sequence>
<dbReference type="EMBL" id="JAUKVY010000034">
    <property type="protein sequence ID" value="MDO1537016.1"/>
    <property type="molecule type" value="Genomic_DNA"/>
</dbReference>
<keyword evidence="2" id="KW-1185">Reference proteome</keyword>
<organism evidence="1 2">
    <name type="scientific">Variovorax ginsengisoli</name>
    <dbReference type="NCBI Taxonomy" id="363844"/>
    <lineage>
        <taxon>Bacteria</taxon>
        <taxon>Pseudomonadati</taxon>
        <taxon>Pseudomonadota</taxon>
        <taxon>Betaproteobacteria</taxon>
        <taxon>Burkholderiales</taxon>
        <taxon>Comamonadaceae</taxon>
        <taxon>Variovorax</taxon>
    </lineage>
</organism>
<accession>A0ABT8SDM7</accession>
<comment type="caution">
    <text evidence="1">The sequence shown here is derived from an EMBL/GenBank/DDBJ whole genome shotgun (WGS) entry which is preliminary data.</text>
</comment>
<protein>
    <submittedName>
        <fullName evidence="1">Uncharacterized protein</fullName>
    </submittedName>
</protein>
<proteinExistence type="predicted"/>
<name>A0ABT8SDM7_9BURK</name>